<dbReference type="InterPro" id="IPR002213">
    <property type="entry name" value="UDP_glucos_trans"/>
</dbReference>
<dbReference type="OrthoDB" id="5835829at2759"/>
<dbReference type="GO" id="GO:0080043">
    <property type="term" value="F:quercetin 3-O-glucosyltransferase activity"/>
    <property type="evidence" value="ECO:0007669"/>
    <property type="project" value="TreeGrafter"/>
</dbReference>
<sequence length="485" mass="53820">MALEEQKEEIHVLMVSFAAQGHINPLLRLGKRLVSQGLHVSLAITEIFQYRMQNSSSSSTTINSISGIQLLFFSDSFSIDYDRVSNLDYYMETLGKVGPINLSKLIKDYFHGAPKKLACIVNNPFVPWVADVAAEHKIPCAMLWIQPCTLFAIYYRFYKNLNLFPTLTNPEMSVQLPGLPLLYTQDLPSFVLPSNPFGSFPKLFAEMFQNMEKLKWVLGNSFYELEKEAIDSMAELCPILPVGPLVPPSLLGEDQNPDIGIEMWQPHETCMEWLNHQSPSSVVYVSFGSIIVLSAEQLKSIAAALKNSNRPFLWVVKGSAPDGSGVLPLEFLEEIKDQGLIVAWCPQTEVLAHPAIACFLTHCGWNSMLEAIAAGVPMIGYPQWTDQPTNAKLIDEVLKIGMRLMPESNGVITTEEVEKCIKEIMVGPRSEQFKENAAELKGAARVAVADGGSSDRNIQVFVEEIAGSSCTRVRCVHESVVQECS</sequence>
<evidence type="ECO:0000313" key="6">
    <source>
        <dbReference type="EMBL" id="KAB1208444.1"/>
    </source>
</evidence>
<dbReference type="Gene3D" id="3.40.50.2000">
    <property type="entry name" value="Glycogen Phosphorylase B"/>
    <property type="match status" value="2"/>
</dbReference>
<dbReference type="PANTHER" id="PTHR11926:SF1441">
    <property type="entry name" value="GLYCOSYLTRANSFERASE"/>
    <property type="match status" value="1"/>
</dbReference>
<dbReference type="CDD" id="cd03784">
    <property type="entry name" value="GT1_Gtf-like"/>
    <property type="match status" value="1"/>
</dbReference>
<evidence type="ECO:0000256" key="1">
    <source>
        <dbReference type="ARBA" id="ARBA00009995"/>
    </source>
</evidence>
<evidence type="ECO:0000256" key="2">
    <source>
        <dbReference type="ARBA" id="ARBA00022676"/>
    </source>
</evidence>
<dbReference type="InterPro" id="IPR035595">
    <property type="entry name" value="UDP_glycos_trans_CS"/>
</dbReference>
<name>A0A6A1V6I7_9ROSI</name>
<keyword evidence="2 4" id="KW-0328">Glycosyltransferase</keyword>
<comment type="similarity">
    <text evidence="1 4">Belongs to the UDP-glycosyltransferase family.</text>
</comment>
<evidence type="ECO:0000256" key="3">
    <source>
        <dbReference type="ARBA" id="ARBA00022679"/>
    </source>
</evidence>
<dbReference type="FunFam" id="3.40.50.2000:FF:000101">
    <property type="entry name" value="Glycosyltransferase"/>
    <property type="match status" value="1"/>
</dbReference>
<evidence type="ECO:0000256" key="5">
    <source>
        <dbReference type="RuleBase" id="RU362057"/>
    </source>
</evidence>
<comment type="caution">
    <text evidence="6">The sequence shown here is derived from an EMBL/GenBank/DDBJ whole genome shotgun (WGS) entry which is preliminary data.</text>
</comment>
<accession>A0A6A1V6I7</accession>
<dbReference type="EC" id="2.4.1.-" evidence="5"/>
<dbReference type="SUPFAM" id="SSF53756">
    <property type="entry name" value="UDP-Glycosyltransferase/glycogen phosphorylase"/>
    <property type="match status" value="1"/>
</dbReference>
<evidence type="ECO:0000256" key="4">
    <source>
        <dbReference type="RuleBase" id="RU003718"/>
    </source>
</evidence>
<dbReference type="GO" id="GO:0080044">
    <property type="term" value="F:quercetin 7-O-glucosyltransferase activity"/>
    <property type="evidence" value="ECO:0007669"/>
    <property type="project" value="TreeGrafter"/>
</dbReference>
<dbReference type="FunFam" id="3.40.50.2000:FF:000019">
    <property type="entry name" value="Glycosyltransferase"/>
    <property type="match status" value="1"/>
</dbReference>
<dbReference type="Proteomes" id="UP000516437">
    <property type="component" value="Chromosome 7"/>
</dbReference>
<dbReference type="Pfam" id="PF00201">
    <property type="entry name" value="UDPGT"/>
    <property type="match status" value="1"/>
</dbReference>
<organism evidence="6 7">
    <name type="scientific">Morella rubra</name>
    <name type="common">Chinese bayberry</name>
    <dbReference type="NCBI Taxonomy" id="262757"/>
    <lineage>
        <taxon>Eukaryota</taxon>
        <taxon>Viridiplantae</taxon>
        <taxon>Streptophyta</taxon>
        <taxon>Embryophyta</taxon>
        <taxon>Tracheophyta</taxon>
        <taxon>Spermatophyta</taxon>
        <taxon>Magnoliopsida</taxon>
        <taxon>eudicotyledons</taxon>
        <taxon>Gunneridae</taxon>
        <taxon>Pentapetalae</taxon>
        <taxon>rosids</taxon>
        <taxon>fabids</taxon>
        <taxon>Fagales</taxon>
        <taxon>Myricaceae</taxon>
        <taxon>Morella</taxon>
    </lineage>
</organism>
<keyword evidence="7" id="KW-1185">Reference proteome</keyword>
<dbReference type="PANTHER" id="PTHR11926">
    <property type="entry name" value="GLUCOSYL/GLUCURONOSYL TRANSFERASES"/>
    <property type="match status" value="1"/>
</dbReference>
<keyword evidence="3 4" id="KW-0808">Transferase</keyword>
<protein>
    <recommendedName>
        <fullName evidence="5">Glycosyltransferase</fullName>
        <ecNumber evidence="5">2.4.1.-</ecNumber>
    </recommendedName>
</protein>
<dbReference type="AlphaFoldDB" id="A0A6A1V6I7"/>
<evidence type="ECO:0000313" key="7">
    <source>
        <dbReference type="Proteomes" id="UP000516437"/>
    </source>
</evidence>
<gene>
    <name evidence="6" type="ORF">CJ030_MR7G022698</name>
</gene>
<reference evidence="6 7" key="1">
    <citation type="journal article" date="2019" name="Plant Biotechnol. J.">
        <title>The red bayberry genome and genetic basis of sex determination.</title>
        <authorList>
            <person name="Jia H.M."/>
            <person name="Jia H.J."/>
            <person name="Cai Q.L."/>
            <person name="Wang Y."/>
            <person name="Zhao H.B."/>
            <person name="Yang W.F."/>
            <person name="Wang G.Y."/>
            <person name="Li Y.H."/>
            <person name="Zhan D.L."/>
            <person name="Shen Y.T."/>
            <person name="Niu Q.F."/>
            <person name="Chang L."/>
            <person name="Qiu J."/>
            <person name="Zhao L."/>
            <person name="Xie H.B."/>
            <person name="Fu W.Y."/>
            <person name="Jin J."/>
            <person name="Li X.W."/>
            <person name="Jiao Y."/>
            <person name="Zhou C.C."/>
            <person name="Tu T."/>
            <person name="Chai C.Y."/>
            <person name="Gao J.L."/>
            <person name="Fan L.J."/>
            <person name="van de Weg E."/>
            <person name="Wang J.Y."/>
            <person name="Gao Z.S."/>
        </authorList>
    </citation>
    <scope>NUCLEOTIDE SEQUENCE [LARGE SCALE GENOMIC DNA]</scope>
    <source>
        <tissue evidence="6">Leaves</tissue>
    </source>
</reference>
<proteinExistence type="inferred from homology"/>
<dbReference type="EMBL" id="RXIC02000025">
    <property type="protein sequence ID" value="KAB1208444.1"/>
    <property type="molecule type" value="Genomic_DNA"/>
</dbReference>
<dbReference type="PROSITE" id="PS00375">
    <property type="entry name" value="UDPGT"/>
    <property type="match status" value="1"/>
</dbReference>